<evidence type="ECO:0000313" key="2">
    <source>
        <dbReference type="Proteomes" id="UP000237271"/>
    </source>
</evidence>
<organism evidence="1 2">
    <name type="scientific">Phytophthora palmivora</name>
    <dbReference type="NCBI Taxonomy" id="4796"/>
    <lineage>
        <taxon>Eukaryota</taxon>
        <taxon>Sar</taxon>
        <taxon>Stramenopiles</taxon>
        <taxon>Oomycota</taxon>
        <taxon>Peronosporomycetes</taxon>
        <taxon>Peronosporales</taxon>
        <taxon>Peronosporaceae</taxon>
        <taxon>Phytophthora</taxon>
    </lineage>
</organism>
<dbReference type="OrthoDB" id="93064at2759"/>
<reference evidence="1 2" key="1">
    <citation type="journal article" date="2017" name="Genome Biol. Evol.">
        <title>Phytophthora megakarya and P. palmivora, closely related causal agents of cacao black pod rot, underwent increases in genome sizes and gene numbers by different mechanisms.</title>
        <authorList>
            <person name="Ali S.S."/>
            <person name="Shao J."/>
            <person name="Lary D.J."/>
            <person name="Kronmiller B."/>
            <person name="Shen D."/>
            <person name="Strem M.D."/>
            <person name="Amoako-Attah I."/>
            <person name="Akrofi A.Y."/>
            <person name="Begoude B.A."/>
            <person name="Ten Hoopen G.M."/>
            <person name="Coulibaly K."/>
            <person name="Kebe B.I."/>
            <person name="Melnick R.L."/>
            <person name="Guiltinan M.J."/>
            <person name="Tyler B.M."/>
            <person name="Meinhardt L.W."/>
            <person name="Bailey B.A."/>
        </authorList>
    </citation>
    <scope>NUCLEOTIDE SEQUENCE [LARGE SCALE GENOMIC DNA]</scope>
    <source>
        <strain evidence="2">sbr112.9</strain>
    </source>
</reference>
<comment type="caution">
    <text evidence="1">The sequence shown here is derived from an EMBL/GenBank/DDBJ whole genome shotgun (WGS) entry which is preliminary data.</text>
</comment>
<protein>
    <submittedName>
        <fullName evidence="1">Gag protein</fullName>
    </submittedName>
</protein>
<evidence type="ECO:0000313" key="1">
    <source>
        <dbReference type="EMBL" id="POM81122.1"/>
    </source>
</evidence>
<accession>A0A2P4YTJ8</accession>
<keyword evidence="2" id="KW-1185">Reference proteome</keyword>
<name>A0A2P4YTJ8_9STRA</name>
<sequence length="66" mass="7769">MPRTVGLLLPCCHTTTSGRIRPLCQPLRVAFLPAIYEYRQRSRFLACKQGKRELHEYIQERRILAL</sequence>
<dbReference type="AlphaFoldDB" id="A0A2P4YTJ8"/>
<dbReference type="EMBL" id="NCKW01000163">
    <property type="protein sequence ID" value="POM81122.1"/>
    <property type="molecule type" value="Genomic_DNA"/>
</dbReference>
<gene>
    <name evidence="1" type="ORF">PHPALM_947</name>
</gene>
<dbReference type="Proteomes" id="UP000237271">
    <property type="component" value="Unassembled WGS sequence"/>
</dbReference>
<proteinExistence type="predicted"/>